<keyword evidence="3" id="KW-0808">Transferase</keyword>
<proteinExistence type="inferred from homology"/>
<dbReference type="PIRSF" id="PIRSF003085">
    <property type="entry name" value="CMAS"/>
    <property type="match status" value="1"/>
</dbReference>
<sequence length="371" mass="43271">MKILENYFRKILEEHDIRVDGSRPWDVSIINPKLFNRVFLNGSMGLGESYMDGWFECQRLDLFFEKIFSAGLDSRYGKLQYLLSSIVSRLINLQSISRSFIVGEKHYDIGNDLFSVMLDKRMMYTCGYWPKNVSNLEEAQKSKLDLVANKINLKPGMKVLDLGCGWGGAAKYFSESYGVKVIGNTISKEQYLYAKESCAGLDVEILLMDYRDLKDQFDAIYSIGMFEAVGHQNFRKYFQSVDKCLKDDGVFLLHTIGVDKSYTATDPWINKYIFPNGMVPSSKQITTAMEGLFKIDDWHNFGPDYDKTIMCWYKNFTDHYKLLKHSYDQKFYRMWTYWLLQSAASFRTRSNNLWQILLSKSDSKKLDISFR</sequence>
<name>A0A381T9K6_9ZZZZ</name>
<evidence type="ECO:0000313" key="6">
    <source>
        <dbReference type="EMBL" id="SVA12855.1"/>
    </source>
</evidence>
<evidence type="ECO:0008006" key="7">
    <source>
        <dbReference type="Google" id="ProtNLM"/>
    </source>
</evidence>
<keyword evidence="2" id="KW-0489">Methyltransferase</keyword>
<evidence type="ECO:0000256" key="5">
    <source>
        <dbReference type="ARBA" id="ARBA00023098"/>
    </source>
</evidence>
<evidence type="ECO:0000256" key="2">
    <source>
        <dbReference type="ARBA" id="ARBA00022603"/>
    </source>
</evidence>
<dbReference type="GO" id="GO:0008168">
    <property type="term" value="F:methyltransferase activity"/>
    <property type="evidence" value="ECO:0007669"/>
    <property type="project" value="UniProtKB-KW"/>
</dbReference>
<dbReference type="InterPro" id="IPR003333">
    <property type="entry name" value="CMAS"/>
</dbReference>
<gene>
    <name evidence="6" type="ORF">METZ01_LOCUS65709</name>
</gene>
<dbReference type="GO" id="GO:0008610">
    <property type="term" value="P:lipid biosynthetic process"/>
    <property type="evidence" value="ECO:0007669"/>
    <property type="project" value="InterPro"/>
</dbReference>
<dbReference type="NCBIfam" id="NF008686">
    <property type="entry name" value="PRK11705.1"/>
    <property type="match status" value="1"/>
</dbReference>
<dbReference type="CDD" id="cd02440">
    <property type="entry name" value="AdoMet_MTases"/>
    <property type="match status" value="1"/>
</dbReference>
<protein>
    <recommendedName>
        <fullName evidence="7">Cyclopropane-fatty-acyl-phospholipid synthase</fullName>
    </recommendedName>
</protein>
<comment type="similarity">
    <text evidence="1">Belongs to the CFA/CMAS family.</text>
</comment>
<dbReference type="SUPFAM" id="SSF53335">
    <property type="entry name" value="S-adenosyl-L-methionine-dependent methyltransferases"/>
    <property type="match status" value="1"/>
</dbReference>
<dbReference type="Gene3D" id="3.40.50.150">
    <property type="entry name" value="Vaccinia Virus protein VP39"/>
    <property type="match status" value="1"/>
</dbReference>
<reference evidence="6" key="1">
    <citation type="submission" date="2018-05" db="EMBL/GenBank/DDBJ databases">
        <authorList>
            <person name="Lanie J.A."/>
            <person name="Ng W.-L."/>
            <person name="Kazmierczak K.M."/>
            <person name="Andrzejewski T.M."/>
            <person name="Davidsen T.M."/>
            <person name="Wayne K.J."/>
            <person name="Tettelin H."/>
            <person name="Glass J.I."/>
            <person name="Rusch D."/>
            <person name="Podicherti R."/>
            <person name="Tsui H.-C.T."/>
            <person name="Winkler M.E."/>
        </authorList>
    </citation>
    <scope>NUCLEOTIDE SEQUENCE</scope>
</reference>
<keyword evidence="4" id="KW-0949">S-adenosyl-L-methionine</keyword>
<dbReference type="PANTHER" id="PTHR43667">
    <property type="entry name" value="CYCLOPROPANE-FATTY-ACYL-PHOSPHOLIPID SYNTHASE"/>
    <property type="match status" value="1"/>
</dbReference>
<evidence type="ECO:0000256" key="3">
    <source>
        <dbReference type="ARBA" id="ARBA00022679"/>
    </source>
</evidence>
<accession>A0A381T9K6</accession>
<evidence type="ECO:0000256" key="1">
    <source>
        <dbReference type="ARBA" id="ARBA00010815"/>
    </source>
</evidence>
<dbReference type="AlphaFoldDB" id="A0A381T9K6"/>
<dbReference type="Pfam" id="PF02353">
    <property type="entry name" value="CMAS"/>
    <property type="match status" value="1"/>
</dbReference>
<organism evidence="6">
    <name type="scientific">marine metagenome</name>
    <dbReference type="NCBI Taxonomy" id="408172"/>
    <lineage>
        <taxon>unclassified sequences</taxon>
        <taxon>metagenomes</taxon>
        <taxon>ecological metagenomes</taxon>
    </lineage>
</organism>
<dbReference type="GO" id="GO:0032259">
    <property type="term" value="P:methylation"/>
    <property type="evidence" value="ECO:0007669"/>
    <property type="project" value="UniProtKB-KW"/>
</dbReference>
<evidence type="ECO:0000256" key="4">
    <source>
        <dbReference type="ARBA" id="ARBA00022691"/>
    </source>
</evidence>
<keyword evidence="5" id="KW-0443">Lipid metabolism</keyword>
<dbReference type="InterPro" id="IPR050723">
    <property type="entry name" value="CFA/CMAS"/>
</dbReference>
<dbReference type="InterPro" id="IPR029063">
    <property type="entry name" value="SAM-dependent_MTases_sf"/>
</dbReference>
<dbReference type="EMBL" id="UINC01004237">
    <property type="protein sequence ID" value="SVA12855.1"/>
    <property type="molecule type" value="Genomic_DNA"/>
</dbReference>
<dbReference type="PANTHER" id="PTHR43667:SF1">
    <property type="entry name" value="CYCLOPROPANE-FATTY-ACYL-PHOSPHOLIPID SYNTHASE"/>
    <property type="match status" value="1"/>
</dbReference>